<keyword evidence="1" id="KW-0540">Nuclease</keyword>
<sequence>MRRIVIECGERIPGTRLTYLEDLPNKGRRRQARFICDCGRVIDTDLNWVRFLNTTSCGCYRQEVTATKNLKHGQAIRTNLSGSYRSWQAMHQRVKVNPLYADRHICERWFSFENFYADMGDRPEGLSIERIDNDGNYEPGNCKWATHTEQMNNTAVQKRKRNG</sequence>
<keyword evidence="1" id="KW-0378">Hydrolase</keyword>
<organism evidence="1 2">
    <name type="scientific">Pectobacterium phage vB_PatP_CB1</name>
    <dbReference type="NCBI Taxonomy" id="1958917"/>
    <lineage>
        <taxon>Viruses</taxon>
        <taxon>Duplodnaviria</taxon>
        <taxon>Heunggongvirae</taxon>
        <taxon>Uroviricota</taxon>
        <taxon>Caudoviricetes</taxon>
        <taxon>Schitoviridae</taxon>
        <taxon>Cbunavirus</taxon>
        <taxon>Cbunavirus CB1</taxon>
    </lineage>
</organism>
<dbReference type="GO" id="GO:0004519">
    <property type="term" value="F:endonuclease activity"/>
    <property type="evidence" value="ECO:0007669"/>
    <property type="project" value="UniProtKB-KW"/>
</dbReference>
<dbReference type="EMBL" id="KY514264">
    <property type="protein sequence ID" value="ARB11738.1"/>
    <property type="molecule type" value="Genomic_DNA"/>
</dbReference>
<keyword evidence="1" id="KW-0255">Endonuclease</keyword>
<proteinExistence type="predicted"/>
<evidence type="ECO:0000313" key="2">
    <source>
        <dbReference type="Proteomes" id="UP000240218"/>
    </source>
</evidence>
<protein>
    <submittedName>
        <fullName evidence="1">HNH endonuclease</fullName>
    </submittedName>
</protein>
<reference evidence="1 2" key="1">
    <citation type="submission" date="2017-01" db="EMBL/GenBank/DDBJ databases">
        <title>Isolation and charaterisation of Pectobacterium phages.</title>
        <authorList>
            <person name="Buttimer C.T.H."/>
            <person name="Lucid A."/>
            <person name="Coffey A."/>
        </authorList>
    </citation>
    <scope>NUCLEOTIDE SEQUENCE [LARGE SCALE GENOMIC DNA]</scope>
</reference>
<dbReference type="Proteomes" id="UP000240218">
    <property type="component" value="Segment"/>
</dbReference>
<accession>A0A2P0PAK0</accession>
<evidence type="ECO:0000313" key="1">
    <source>
        <dbReference type="EMBL" id="ARB11738.1"/>
    </source>
</evidence>
<name>A0A2P0PAK0_9CAUD</name>
<gene>
    <name evidence="1" type="ORF">CB1_11</name>
</gene>
<keyword evidence="2" id="KW-1185">Reference proteome</keyword>